<dbReference type="AlphaFoldDB" id="C4GH33"/>
<sequence length="41" mass="4549">MKRFQPEKSGGILSNIHCLLFARFSIVLPHCSFSGCLCPPN</sequence>
<keyword evidence="2" id="KW-1185">Reference proteome</keyword>
<dbReference type="HOGENOM" id="CLU_3271392_0_0_4"/>
<dbReference type="EMBL" id="ACJW02000002">
    <property type="protein sequence ID" value="EEP68271.1"/>
    <property type="molecule type" value="Genomic_DNA"/>
</dbReference>
<evidence type="ECO:0000313" key="2">
    <source>
        <dbReference type="Proteomes" id="UP000003009"/>
    </source>
</evidence>
<organism evidence="1 2">
    <name type="scientific">Kingella oralis ATCC 51147</name>
    <dbReference type="NCBI Taxonomy" id="629741"/>
    <lineage>
        <taxon>Bacteria</taxon>
        <taxon>Pseudomonadati</taxon>
        <taxon>Pseudomonadota</taxon>
        <taxon>Betaproteobacteria</taxon>
        <taxon>Neisseriales</taxon>
        <taxon>Neisseriaceae</taxon>
        <taxon>Kingella</taxon>
    </lineage>
</organism>
<dbReference type="Proteomes" id="UP000003009">
    <property type="component" value="Unassembled WGS sequence"/>
</dbReference>
<reference evidence="1" key="1">
    <citation type="submission" date="2009-04" db="EMBL/GenBank/DDBJ databases">
        <authorList>
            <person name="Weinstock G."/>
            <person name="Sodergren E."/>
            <person name="Clifton S."/>
            <person name="Fulton L."/>
            <person name="Fulton B."/>
            <person name="Courtney L."/>
            <person name="Fronick C."/>
            <person name="Harrison M."/>
            <person name="Strong C."/>
            <person name="Farmer C."/>
            <person name="Delahaunty K."/>
            <person name="Markovic C."/>
            <person name="Hall O."/>
            <person name="Minx P."/>
            <person name="Tomlinson C."/>
            <person name="Mitreva M."/>
            <person name="Nelson J."/>
            <person name="Hou S."/>
            <person name="Wollam A."/>
            <person name="Pepin K.H."/>
            <person name="Johnson M."/>
            <person name="Bhonagiri V."/>
            <person name="Nash W.E."/>
            <person name="Warren W."/>
            <person name="Chinwalla A."/>
            <person name="Mardis E.R."/>
            <person name="Wilson R.K."/>
        </authorList>
    </citation>
    <scope>NUCLEOTIDE SEQUENCE [LARGE SCALE GENOMIC DNA]</scope>
    <source>
        <strain evidence="1">ATCC 51147</strain>
    </source>
</reference>
<dbReference type="STRING" id="629741.GCWU000324_00162"/>
<protein>
    <submittedName>
        <fullName evidence="1">Uncharacterized protein</fullName>
    </submittedName>
</protein>
<evidence type="ECO:0000313" key="1">
    <source>
        <dbReference type="EMBL" id="EEP68271.1"/>
    </source>
</evidence>
<accession>C4GH33</accession>
<name>C4GH33_9NEIS</name>
<gene>
    <name evidence="1" type="ORF">GCWU000324_00162</name>
</gene>
<proteinExistence type="predicted"/>
<comment type="caution">
    <text evidence="1">The sequence shown here is derived from an EMBL/GenBank/DDBJ whole genome shotgun (WGS) entry which is preliminary data.</text>
</comment>